<proteinExistence type="predicted"/>
<dbReference type="Gene3D" id="3.80.10.10">
    <property type="entry name" value="Ribonuclease Inhibitor"/>
    <property type="match status" value="1"/>
</dbReference>
<name>A0A5K1K781_9APHY</name>
<organism evidence="1">
    <name type="scientific">Ganoderma boninense</name>
    <dbReference type="NCBI Taxonomy" id="34458"/>
    <lineage>
        <taxon>Eukaryota</taxon>
        <taxon>Fungi</taxon>
        <taxon>Dikarya</taxon>
        <taxon>Basidiomycota</taxon>
        <taxon>Agaricomycotina</taxon>
        <taxon>Agaricomycetes</taxon>
        <taxon>Polyporales</taxon>
        <taxon>Polyporaceae</taxon>
        <taxon>Ganoderma</taxon>
    </lineage>
</organism>
<gene>
    <name evidence="1" type="primary">Q9C1E9</name>
</gene>
<evidence type="ECO:0000313" key="1">
    <source>
        <dbReference type="EMBL" id="VWP02230.1"/>
    </source>
</evidence>
<sequence length="344" mass="38642">MTRPLPNELFDAIISRVPARAGRLGPEEKKTLLNCTLVCRDWLPASRHALFSCVVLNSPAAWDSFLRCVVNAEGGRPWLASIRQLEFNTDKWRTIHNDGEDVPAQPISEWRGQYIIPVLAGQLPNLEVLWLTVNWERCQPHPSTFGMFSQFTSLHELYLVDCSFPSFCTFRRILASLPALKALGCHSVHWPSVPQPSILVLPSRCPALQSFNMSGICLSCTLALLEWLIHTPTRSTLASFSLNYPGSNLHDHPITLPDRNLLYYAQIFAPSLRNATFGQIQSANDIAGNIRDLSRFKNLRSLQFAVNGTDWAGVADVLRSVPARLATFIVCVEYDWKLLGWDES</sequence>
<reference evidence="1" key="1">
    <citation type="submission" date="2019-10" db="EMBL/GenBank/DDBJ databases">
        <authorList>
            <person name="Nor Muhammad N."/>
        </authorList>
    </citation>
    <scope>NUCLEOTIDE SEQUENCE</scope>
</reference>
<dbReference type="InterPro" id="IPR032675">
    <property type="entry name" value="LRR_dom_sf"/>
</dbReference>
<accession>A0A5K1K781</accession>
<dbReference type="AlphaFoldDB" id="A0A5K1K781"/>
<dbReference type="SUPFAM" id="SSF52047">
    <property type="entry name" value="RNI-like"/>
    <property type="match status" value="1"/>
</dbReference>
<protein>
    <submittedName>
        <fullName evidence="1">Peroxisomal biogenesis factor 6 (ClaPEX6) (Peroxin-6)</fullName>
    </submittedName>
</protein>
<dbReference type="EMBL" id="LR730039">
    <property type="protein sequence ID" value="VWP02230.1"/>
    <property type="molecule type" value="Genomic_DNA"/>
</dbReference>